<comment type="caution">
    <text evidence="1">The sequence shown here is derived from an EMBL/GenBank/DDBJ whole genome shotgun (WGS) entry which is preliminary data.</text>
</comment>
<dbReference type="EMBL" id="JACIJH010000018">
    <property type="protein sequence ID" value="MBB5708447.1"/>
    <property type="molecule type" value="Genomic_DNA"/>
</dbReference>
<name>A0A7W9ES68_9SPHN</name>
<dbReference type="AlphaFoldDB" id="A0A7W9ES68"/>
<accession>A0A7W9ES68</accession>
<evidence type="ECO:0000313" key="1">
    <source>
        <dbReference type="EMBL" id="MBB5708447.1"/>
    </source>
</evidence>
<sequence length="295" mass="33261">MATLLGDEFSWEGPDHERMTDEWRARAGHLLSVRSDLRCHVMAIFGTRLNWLYHVDPDWTSLHIIEPIEREPDADASLAAISSLLRYGGQWSLPLFVRLKGLMVSLASRKGDEEDEGVGLALLRGWNSPGADGERLVSDSELREALIVMDDRGRTSVLRNLGYLAEQEKDWTKVIEFLDRVWPRQLVARTSRAAAELASLAMSAGDQMPEVTCAVLPFLTVADDGWADPIRIRRSDDNMVERFPAEHVAILHATLGVDVRSWAWGTSGLIERLGRNETVRNDPRLIELRRRMGGR</sequence>
<protein>
    <submittedName>
        <fullName evidence="1">Uncharacterized protein</fullName>
    </submittedName>
</protein>
<reference evidence="1 2" key="1">
    <citation type="submission" date="2020-08" db="EMBL/GenBank/DDBJ databases">
        <title>Genomic Encyclopedia of Type Strains, Phase IV (KMG-IV): sequencing the most valuable type-strain genomes for metagenomic binning, comparative biology and taxonomic classification.</title>
        <authorList>
            <person name="Goeker M."/>
        </authorList>
    </citation>
    <scope>NUCLEOTIDE SEQUENCE [LARGE SCALE GENOMIC DNA]</scope>
    <source>
        <strain evidence="1 2">DSM 27163</strain>
    </source>
</reference>
<dbReference type="RefSeq" id="WP_184101182.1">
    <property type="nucleotide sequence ID" value="NZ_JACIJH010000018.1"/>
</dbReference>
<proteinExistence type="predicted"/>
<organism evidence="1 2">
    <name type="scientific">Sphingopyxis panaciterrulae</name>
    <dbReference type="NCBI Taxonomy" id="462372"/>
    <lineage>
        <taxon>Bacteria</taxon>
        <taxon>Pseudomonadati</taxon>
        <taxon>Pseudomonadota</taxon>
        <taxon>Alphaproteobacteria</taxon>
        <taxon>Sphingomonadales</taxon>
        <taxon>Sphingomonadaceae</taxon>
        <taxon>Sphingopyxis</taxon>
    </lineage>
</organism>
<evidence type="ECO:0000313" key="2">
    <source>
        <dbReference type="Proteomes" id="UP000537161"/>
    </source>
</evidence>
<gene>
    <name evidence="1" type="ORF">FHR21_003832</name>
</gene>
<keyword evidence="2" id="KW-1185">Reference proteome</keyword>
<dbReference type="Proteomes" id="UP000537161">
    <property type="component" value="Unassembled WGS sequence"/>
</dbReference>